<dbReference type="InterPro" id="IPR013425">
    <property type="entry name" value="Autotrns_rpt"/>
</dbReference>
<dbReference type="InterPro" id="IPR012332">
    <property type="entry name" value="Autotransporter_pectin_lyase_C"/>
</dbReference>
<keyword evidence="3" id="KW-1185">Reference proteome</keyword>
<sequence length="163" mass="15280">HNAHDNTLSGIVAGTGTLTKTGAGVLTLAGNNTYVGGTAITAGTLQIGNGGTTGRIMGDAAIDAGAALAFNRSNSLTFGGVVSGAGRVVQAGSGTTVLTGTNSYSGGTAITAGTLSVGADNNLGAAAGGVEIGVGTLQLSAAFHSGRAITPGASAPLTLPPTA</sequence>
<gene>
    <name evidence="2" type="ORF">C3731_21495</name>
</gene>
<comment type="caution">
    <text evidence="2">The sequence shown here is derived from an EMBL/GenBank/DDBJ whole genome shotgun (WGS) entry which is preliminary data.</text>
</comment>
<dbReference type="RefSeq" id="WP_208623511.1">
    <property type="nucleotide sequence ID" value="NZ_PTRC01000101.1"/>
</dbReference>
<dbReference type="InterPro" id="IPR011050">
    <property type="entry name" value="Pectin_lyase_fold/virulence"/>
</dbReference>
<dbReference type="Gene3D" id="2.160.20.20">
    <property type="match status" value="1"/>
</dbReference>
<dbReference type="NCBIfam" id="TIGR02601">
    <property type="entry name" value="autotrns_rpt"/>
    <property type="match status" value="2"/>
</dbReference>
<protein>
    <recommendedName>
        <fullName evidence="4">Autotransporter outer membrane beta-barrel domain-containing protein</fullName>
    </recommendedName>
</protein>
<name>A0A2S7IU99_9HYPH</name>
<evidence type="ECO:0008006" key="4">
    <source>
        <dbReference type="Google" id="ProtNLM"/>
    </source>
</evidence>
<keyword evidence="1" id="KW-0732">Signal</keyword>
<accession>A0A2S7IU99</accession>
<evidence type="ECO:0000313" key="3">
    <source>
        <dbReference type="Proteomes" id="UP000238493"/>
    </source>
</evidence>
<organism evidence="2 3">
    <name type="scientific">Brucella oryzae</name>
    <dbReference type="NCBI Taxonomy" id="335286"/>
    <lineage>
        <taxon>Bacteria</taxon>
        <taxon>Pseudomonadati</taxon>
        <taxon>Pseudomonadota</taxon>
        <taxon>Alphaproteobacteria</taxon>
        <taxon>Hyphomicrobiales</taxon>
        <taxon>Brucellaceae</taxon>
        <taxon>Brucella/Ochrobactrum group</taxon>
        <taxon>Brucella</taxon>
    </lineage>
</organism>
<dbReference type="Pfam" id="PF12951">
    <property type="entry name" value="PATR"/>
    <property type="match status" value="2"/>
</dbReference>
<dbReference type="AlphaFoldDB" id="A0A2S7IU99"/>
<dbReference type="SUPFAM" id="SSF51126">
    <property type="entry name" value="Pectin lyase-like"/>
    <property type="match status" value="2"/>
</dbReference>
<feature type="non-terminal residue" evidence="2">
    <location>
        <position position="1"/>
    </location>
</feature>
<reference evidence="2 3" key="1">
    <citation type="submission" date="2018-02" db="EMBL/GenBank/DDBJ databases">
        <title>Draft genome sequence of Ochrobactrum oryzae found in Brazil.</title>
        <authorList>
            <person name="Cerdeira L."/>
            <person name="Andrade F."/>
            <person name="Zacariotto T."/>
            <person name="Barbosa B."/>
            <person name="Santos S."/>
            <person name="Cassetari V."/>
            <person name="Lincopan N."/>
        </authorList>
    </citation>
    <scope>NUCLEOTIDE SEQUENCE [LARGE SCALE GENOMIC DNA]</scope>
    <source>
        <strain evidence="2 3">OA447</strain>
    </source>
</reference>
<evidence type="ECO:0000313" key="2">
    <source>
        <dbReference type="EMBL" id="PQA71538.1"/>
    </source>
</evidence>
<dbReference type="Proteomes" id="UP000238493">
    <property type="component" value="Unassembled WGS sequence"/>
</dbReference>
<evidence type="ECO:0000256" key="1">
    <source>
        <dbReference type="ARBA" id="ARBA00022729"/>
    </source>
</evidence>
<dbReference type="EMBL" id="PTRC01000101">
    <property type="protein sequence ID" value="PQA71538.1"/>
    <property type="molecule type" value="Genomic_DNA"/>
</dbReference>
<proteinExistence type="predicted"/>